<dbReference type="InterPro" id="IPR050131">
    <property type="entry name" value="Peptidase_S8_subtilisin-like"/>
</dbReference>
<accession>A0ABW0LQP1</accession>
<dbReference type="InterPro" id="IPR015500">
    <property type="entry name" value="Peptidase_S8_subtilisin-rel"/>
</dbReference>
<feature type="active site" description="Charge relay system" evidence="5">
    <location>
        <position position="432"/>
    </location>
</feature>
<sequence>MKKKLAVAVVMSCIFSTTLFGASGYSKSSDTAPSTRYLIAFQKDLPSNYADLIAQAGGTVLRALPEIGGVEVESASPAFLTNVQSIAGIQAANVELPHSLIDGLTDPAAADGQPVTDIPQDADNYWSYQWDMQRLTRNGDSYSLESGGSVNGDGTVNHKAVVGVIDSGIDANHPDLKANFLGGMNFVPAGVDSTETGDPLDVLDRGGHGTHVAGSIAANGKVKGVGPNLGIRAYRVFPESGSAPTSWIVAAILQAANDRVDVINMSIGGFDAISPYMFLGTGPYKDVADILLWKRAVSYAVNHNVTVVAASGNESLNLNNPTDITDYLNQEYGPLGFEFKGASKEVPGQISGVINVSSSIQWTTDQIAFYSNYGSSAIDVAAPGGDNGPVYDATRDLGTRDFHFRTLSTYPTYLAPYFTSNLIGYALMHGTSMASPKVAGVAGVIKAAHPEYSPSQVAALIRKTALDYGKKGHDQLFGSGEANAYAALK</sequence>
<keyword evidence="2 5" id="KW-0645">Protease</keyword>
<keyword evidence="10" id="KW-1185">Reference proteome</keyword>
<keyword evidence="3 5" id="KW-0378">Hydrolase</keyword>
<evidence type="ECO:0000313" key="9">
    <source>
        <dbReference type="EMBL" id="MFC5468064.1"/>
    </source>
</evidence>
<dbReference type="InterPro" id="IPR022398">
    <property type="entry name" value="Peptidase_S8_His-AS"/>
</dbReference>
<dbReference type="PROSITE" id="PS00138">
    <property type="entry name" value="SUBTILASE_SER"/>
    <property type="match status" value="1"/>
</dbReference>
<name>A0ABW0LQP1_9BACL</name>
<dbReference type="PRINTS" id="PR00723">
    <property type="entry name" value="SUBTILISIN"/>
</dbReference>
<evidence type="ECO:0000256" key="5">
    <source>
        <dbReference type="PROSITE-ProRule" id="PRU01240"/>
    </source>
</evidence>
<evidence type="ECO:0000259" key="8">
    <source>
        <dbReference type="Pfam" id="PF00082"/>
    </source>
</evidence>
<evidence type="ECO:0000256" key="1">
    <source>
        <dbReference type="ARBA" id="ARBA00011073"/>
    </source>
</evidence>
<feature type="active site" description="Charge relay system" evidence="5">
    <location>
        <position position="166"/>
    </location>
</feature>
<feature type="domain" description="Peptidase S8/S53" evidence="8">
    <location>
        <begin position="159"/>
        <end position="480"/>
    </location>
</feature>
<dbReference type="Gene3D" id="3.40.50.200">
    <property type="entry name" value="Peptidase S8/S53 domain"/>
    <property type="match status" value="1"/>
</dbReference>
<comment type="caution">
    <text evidence="9">The sequence shown here is derived from an EMBL/GenBank/DDBJ whole genome shotgun (WGS) entry which is preliminary data.</text>
</comment>
<dbReference type="SUPFAM" id="SSF52743">
    <property type="entry name" value="Subtilisin-like"/>
    <property type="match status" value="1"/>
</dbReference>
<keyword evidence="7" id="KW-0732">Signal</keyword>
<organism evidence="9 10">
    <name type="scientific">Cohnella suwonensis</name>
    <dbReference type="NCBI Taxonomy" id="696072"/>
    <lineage>
        <taxon>Bacteria</taxon>
        <taxon>Bacillati</taxon>
        <taxon>Bacillota</taxon>
        <taxon>Bacilli</taxon>
        <taxon>Bacillales</taxon>
        <taxon>Paenibacillaceae</taxon>
        <taxon>Cohnella</taxon>
    </lineage>
</organism>
<dbReference type="PROSITE" id="PS00136">
    <property type="entry name" value="SUBTILASE_ASP"/>
    <property type="match status" value="1"/>
</dbReference>
<protein>
    <submittedName>
        <fullName evidence="9">S8 family serine peptidase</fullName>
    </submittedName>
</protein>
<dbReference type="InterPro" id="IPR008357">
    <property type="entry name" value="Lanit_process"/>
</dbReference>
<dbReference type="InterPro" id="IPR023828">
    <property type="entry name" value="Peptidase_S8_Ser-AS"/>
</dbReference>
<evidence type="ECO:0000256" key="2">
    <source>
        <dbReference type="ARBA" id="ARBA00022670"/>
    </source>
</evidence>
<dbReference type="PRINTS" id="PR01779">
    <property type="entry name" value="LANTIPROCESS"/>
</dbReference>
<dbReference type="InterPro" id="IPR036852">
    <property type="entry name" value="Peptidase_S8/S53_dom_sf"/>
</dbReference>
<evidence type="ECO:0000256" key="7">
    <source>
        <dbReference type="SAM" id="SignalP"/>
    </source>
</evidence>
<dbReference type="RefSeq" id="WP_209746389.1">
    <property type="nucleotide sequence ID" value="NZ_JBHSMH010000007.1"/>
</dbReference>
<proteinExistence type="inferred from homology"/>
<feature type="signal peptide" evidence="7">
    <location>
        <begin position="1"/>
        <end position="21"/>
    </location>
</feature>
<evidence type="ECO:0000256" key="4">
    <source>
        <dbReference type="ARBA" id="ARBA00022825"/>
    </source>
</evidence>
<dbReference type="PANTHER" id="PTHR43806:SF11">
    <property type="entry name" value="CEREVISIN-RELATED"/>
    <property type="match status" value="1"/>
</dbReference>
<dbReference type="Pfam" id="PF00082">
    <property type="entry name" value="Peptidase_S8"/>
    <property type="match status" value="1"/>
</dbReference>
<evidence type="ECO:0000313" key="10">
    <source>
        <dbReference type="Proteomes" id="UP001596105"/>
    </source>
</evidence>
<dbReference type="PROSITE" id="PS51892">
    <property type="entry name" value="SUBTILASE"/>
    <property type="match status" value="1"/>
</dbReference>
<gene>
    <name evidence="9" type="ORF">ACFPPD_04980</name>
</gene>
<dbReference type="CDD" id="cd07482">
    <property type="entry name" value="Peptidases_S8_Lantibiotic_specific_protease"/>
    <property type="match status" value="1"/>
</dbReference>
<dbReference type="InterPro" id="IPR000209">
    <property type="entry name" value="Peptidase_S8/S53_dom"/>
</dbReference>
<reference evidence="10" key="1">
    <citation type="journal article" date="2019" name="Int. J. Syst. Evol. Microbiol.">
        <title>The Global Catalogue of Microorganisms (GCM) 10K type strain sequencing project: providing services to taxonomists for standard genome sequencing and annotation.</title>
        <authorList>
            <consortium name="The Broad Institute Genomics Platform"/>
            <consortium name="The Broad Institute Genome Sequencing Center for Infectious Disease"/>
            <person name="Wu L."/>
            <person name="Ma J."/>
        </authorList>
    </citation>
    <scope>NUCLEOTIDE SEQUENCE [LARGE SCALE GENOMIC DNA]</scope>
    <source>
        <strain evidence="10">CCUG 57113</strain>
    </source>
</reference>
<comment type="similarity">
    <text evidence="1 5 6">Belongs to the peptidase S8 family.</text>
</comment>
<evidence type="ECO:0000256" key="3">
    <source>
        <dbReference type="ARBA" id="ARBA00022801"/>
    </source>
</evidence>
<dbReference type="EMBL" id="JBHSMH010000007">
    <property type="protein sequence ID" value="MFC5468064.1"/>
    <property type="molecule type" value="Genomic_DNA"/>
</dbReference>
<dbReference type="PROSITE" id="PS00137">
    <property type="entry name" value="SUBTILASE_HIS"/>
    <property type="match status" value="1"/>
</dbReference>
<feature type="active site" description="Charge relay system" evidence="5">
    <location>
        <position position="208"/>
    </location>
</feature>
<dbReference type="Proteomes" id="UP001596105">
    <property type="component" value="Unassembled WGS sequence"/>
</dbReference>
<dbReference type="InterPro" id="IPR023827">
    <property type="entry name" value="Peptidase_S8_Asp-AS"/>
</dbReference>
<dbReference type="PANTHER" id="PTHR43806">
    <property type="entry name" value="PEPTIDASE S8"/>
    <property type="match status" value="1"/>
</dbReference>
<feature type="chain" id="PRO_5045614085" evidence="7">
    <location>
        <begin position="22"/>
        <end position="489"/>
    </location>
</feature>
<keyword evidence="4 5" id="KW-0720">Serine protease</keyword>
<evidence type="ECO:0000256" key="6">
    <source>
        <dbReference type="RuleBase" id="RU003355"/>
    </source>
</evidence>